<protein>
    <submittedName>
        <fullName evidence="1">Uncharacterized protein</fullName>
    </submittedName>
</protein>
<keyword evidence="2" id="KW-1185">Reference proteome</keyword>
<dbReference type="EMBL" id="CP071872">
    <property type="protein sequence ID" value="UNM16599.1"/>
    <property type="molecule type" value="Genomic_DNA"/>
</dbReference>
<accession>A0ABY3WYP4</accession>
<evidence type="ECO:0000313" key="1">
    <source>
        <dbReference type="EMBL" id="UNM16599.1"/>
    </source>
</evidence>
<proteinExistence type="predicted"/>
<gene>
    <name evidence="1" type="ORF">J4032_19425</name>
</gene>
<dbReference type="Proteomes" id="UP000828924">
    <property type="component" value="Chromosome"/>
</dbReference>
<reference evidence="1 2" key="1">
    <citation type="submission" date="2021-03" db="EMBL/GenBank/DDBJ databases">
        <title>Complete genome of Streptomyces formicae strain 1H-GS9 (DSM 100524).</title>
        <authorList>
            <person name="Atanasov K.E."/>
            <person name="Altabella T."/>
            <person name="Ferrer A."/>
        </authorList>
    </citation>
    <scope>NUCLEOTIDE SEQUENCE [LARGE SCALE GENOMIC DNA]</scope>
    <source>
        <strain evidence="1 2">1H-GS9</strain>
    </source>
</reference>
<name>A0ABY3WYP4_9ACTN</name>
<evidence type="ECO:0000313" key="2">
    <source>
        <dbReference type="Proteomes" id="UP000828924"/>
    </source>
</evidence>
<organism evidence="1 2">
    <name type="scientific">Streptomyces formicae</name>
    <dbReference type="NCBI Taxonomy" id="1616117"/>
    <lineage>
        <taxon>Bacteria</taxon>
        <taxon>Bacillati</taxon>
        <taxon>Actinomycetota</taxon>
        <taxon>Actinomycetes</taxon>
        <taxon>Kitasatosporales</taxon>
        <taxon>Streptomycetaceae</taxon>
        <taxon>Streptomyces</taxon>
    </lineage>
</organism>
<sequence>MLPAPDPDARLSVPLSASDRRRLELHAALTTAGIAPLPGDLAAIDALCVLDDTTNATVQRWISGSP</sequence>